<evidence type="ECO:0000313" key="1">
    <source>
        <dbReference type="EMBL" id="MBW81774.1"/>
    </source>
</evidence>
<dbReference type="AlphaFoldDB" id="A0A2P2IKL5"/>
<protein>
    <submittedName>
        <fullName evidence="1">Uncharacterized protein</fullName>
    </submittedName>
</protein>
<proteinExistence type="predicted"/>
<dbReference type="EMBL" id="GGEC01001291">
    <property type="protein sequence ID" value="MBW81774.1"/>
    <property type="molecule type" value="Transcribed_RNA"/>
</dbReference>
<name>A0A2P2IKL5_RHIMU</name>
<organism evidence="1">
    <name type="scientific">Rhizophora mucronata</name>
    <name type="common">Asiatic mangrove</name>
    <dbReference type="NCBI Taxonomy" id="61149"/>
    <lineage>
        <taxon>Eukaryota</taxon>
        <taxon>Viridiplantae</taxon>
        <taxon>Streptophyta</taxon>
        <taxon>Embryophyta</taxon>
        <taxon>Tracheophyta</taxon>
        <taxon>Spermatophyta</taxon>
        <taxon>Magnoliopsida</taxon>
        <taxon>eudicotyledons</taxon>
        <taxon>Gunneridae</taxon>
        <taxon>Pentapetalae</taxon>
        <taxon>rosids</taxon>
        <taxon>fabids</taxon>
        <taxon>Malpighiales</taxon>
        <taxon>Rhizophoraceae</taxon>
        <taxon>Rhizophora</taxon>
    </lineage>
</organism>
<reference evidence="1" key="1">
    <citation type="submission" date="2018-02" db="EMBL/GenBank/DDBJ databases">
        <title>Rhizophora mucronata_Transcriptome.</title>
        <authorList>
            <person name="Meera S.P."/>
            <person name="Sreeshan A."/>
            <person name="Augustine A."/>
        </authorList>
    </citation>
    <scope>NUCLEOTIDE SEQUENCE</scope>
    <source>
        <tissue evidence="1">Leaf</tissue>
    </source>
</reference>
<sequence>MLCMRSVVVDFRKLIFNNKPPIEMEESERWLILAQFV</sequence>
<accession>A0A2P2IKL5</accession>